<evidence type="ECO:0000313" key="3">
    <source>
        <dbReference type="Proteomes" id="UP000032180"/>
    </source>
</evidence>
<dbReference type="Proteomes" id="UP000032180">
    <property type="component" value="Chromosome 4"/>
</dbReference>
<evidence type="ECO:0000313" key="2">
    <source>
        <dbReference type="EnsemblPlants" id="LPERR04G04640.1"/>
    </source>
</evidence>
<dbReference type="AlphaFoldDB" id="A0A0D9W3B9"/>
<dbReference type="HOGENOM" id="CLU_164287_0_0_1"/>
<organism evidence="2 3">
    <name type="scientific">Leersia perrieri</name>
    <dbReference type="NCBI Taxonomy" id="77586"/>
    <lineage>
        <taxon>Eukaryota</taxon>
        <taxon>Viridiplantae</taxon>
        <taxon>Streptophyta</taxon>
        <taxon>Embryophyta</taxon>
        <taxon>Tracheophyta</taxon>
        <taxon>Spermatophyta</taxon>
        <taxon>Magnoliopsida</taxon>
        <taxon>Liliopsida</taxon>
        <taxon>Poales</taxon>
        <taxon>Poaceae</taxon>
        <taxon>BOP clade</taxon>
        <taxon>Oryzoideae</taxon>
        <taxon>Oryzeae</taxon>
        <taxon>Oryzinae</taxon>
        <taxon>Leersia</taxon>
    </lineage>
</organism>
<dbReference type="EnsemblPlants" id="LPERR04G04640.1">
    <property type="protein sequence ID" value="LPERR04G04640.1"/>
    <property type="gene ID" value="LPERR04G04640"/>
</dbReference>
<feature type="region of interest" description="Disordered" evidence="1">
    <location>
        <begin position="44"/>
        <end position="72"/>
    </location>
</feature>
<keyword evidence="3" id="KW-1185">Reference proteome</keyword>
<reference evidence="2 3" key="1">
    <citation type="submission" date="2012-08" db="EMBL/GenBank/DDBJ databases">
        <title>Oryza genome evolution.</title>
        <authorList>
            <person name="Wing R.A."/>
        </authorList>
    </citation>
    <scope>NUCLEOTIDE SEQUENCE</scope>
</reference>
<protein>
    <submittedName>
        <fullName evidence="2">Uncharacterized protein</fullName>
    </submittedName>
</protein>
<sequence>MDYPISQKPVKRTRNHQDNEEEPDSDRLVGAIISNLEASITLDGEDSYSASEPDDSRAIYTVDGGNDTASTSATPMQRLAAIQQILNKTPFDAAENP</sequence>
<evidence type="ECO:0000256" key="1">
    <source>
        <dbReference type="SAM" id="MobiDB-lite"/>
    </source>
</evidence>
<reference evidence="3" key="2">
    <citation type="submission" date="2013-12" db="EMBL/GenBank/DDBJ databases">
        <authorList>
            <person name="Yu Y."/>
            <person name="Lee S."/>
            <person name="de Baynast K."/>
            <person name="Wissotski M."/>
            <person name="Liu L."/>
            <person name="Talag J."/>
            <person name="Goicoechea J."/>
            <person name="Angelova A."/>
            <person name="Jetty R."/>
            <person name="Kudrna D."/>
            <person name="Golser W."/>
            <person name="Rivera L."/>
            <person name="Zhang J."/>
            <person name="Wing R."/>
        </authorList>
    </citation>
    <scope>NUCLEOTIDE SEQUENCE</scope>
</reference>
<reference evidence="2" key="3">
    <citation type="submission" date="2015-04" db="UniProtKB">
        <authorList>
            <consortium name="EnsemblPlants"/>
        </authorList>
    </citation>
    <scope>IDENTIFICATION</scope>
</reference>
<accession>A0A0D9W3B9</accession>
<name>A0A0D9W3B9_9ORYZ</name>
<dbReference type="Gramene" id="LPERR04G04640.1">
    <property type="protein sequence ID" value="LPERR04G04640.1"/>
    <property type="gene ID" value="LPERR04G04640"/>
</dbReference>
<feature type="region of interest" description="Disordered" evidence="1">
    <location>
        <begin position="1"/>
        <end position="28"/>
    </location>
</feature>
<proteinExistence type="predicted"/>